<reference evidence="2 3" key="1">
    <citation type="submission" date="2020-09" db="EMBL/GenBank/DDBJ databases">
        <title>Roseomonas.</title>
        <authorList>
            <person name="Zhu W."/>
        </authorList>
    </citation>
    <scope>NUCLEOTIDE SEQUENCE [LARGE SCALE GENOMIC DNA]</scope>
    <source>
        <strain evidence="2 3">1311</strain>
    </source>
</reference>
<dbReference type="GO" id="GO:0032259">
    <property type="term" value="P:methylation"/>
    <property type="evidence" value="ECO:0007669"/>
    <property type="project" value="UniProtKB-KW"/>
</dbReference>
<dbReference type="InterPro" id="IPR041698">
    <property type="entry name" value="Methyltransf_25"/>
</dbReference>
<dbReference type="SUPFAM" id="SSF53335">
    <property type="entry name" value="S-adenosyl-L-methionine-dependent methyltransferases"/>
    <property type="match status" value="1"/>
</dbReference>
<dbReference type="Proteomes" id="UP001518990">
    <property type="component" value="Unassembled WGS sequence"/>
</dbReference>
<evidence type="ECO:0000313" key="2">
    <source>
        <dbReference type="EMBL" id="MBO1073315.1"/>
    </source>
</evidence>
<dbReference type="Gene3D" id="3.40.50.150">
    <property type="entry name" value="Vaccinia Virus protein VP39"/>
    <property type="match status" value="1"/>
</dbReference>
<feature type="domain" description="Methyltransferase" evidence="1">
    <location>
        <begin position="67"/>
        <end position="158"/>
    </location>
</feature>
<organism evidence="2 3">
    <name type="scientific">Roseomonas marmotae</name>
    <dbReference type="NCBI Taxonomy" id="2768161"/>
    <lineage>
        <taxon>Bacteria</taxon>
        <taxon>Pseudomonadati</taxon>
        <taxon>Pseudomonadota</taxon>
        <taxon>Alphaproteobacteria</taxon>
        <taxon>Acetobacterales</taxon>
        <taxon>Roseomonadaceae</taxon>
        <taxon>Roseomonas</taxon>
    </lineage>
</organism>
<dbReference type="GO" id="GO:0008168">
    <property type="term" value="F:methyltransferase activity"/>
    <property type="evidence" value="ECO:0007669"/>
    <property type="project" value="UniProtKB-KW"/>
</dbReference>
<name>A0ABS3K770_9PROT</name>
<comment type="caution">
    <text evidence="2">The sequence shown here is derived from an EMBL/GenBank/DDBJ whole genome shotgun (WGS) entry which is preliminary data.</text>
</comment>
<dbReference type="CDD" id="cd02440">
    <property type="entry name" value="AdoMet_MTases"/>
    <property type="match status" value="1"/>
</dbReference>
<dbReference type="EMBL" id="JACTNF010000001">
    <property type="protein sequence ID" value="MBO1073315.1"/>
    <property type="molecule type" value="Genomic_DNA"/>
</dbReference>
<dbReference type="InterPro" id="IPR029063">
    <property type="entry name" value="SAM-dependent_MTases_sf"/>
</dbReference>
<proteinExistence type="predicted"/>
<keyword evidence="2" id="KW-0489">Methyltransferase</keyword>
<dbReference type="RefSeq" id="WP_207444917.1">
    <property type="nucleotide sequence ID" value="NZ_CP061091.1"/>
</dbReference>
<protein>
    <submittedName>
        <fullName evidence="2">Methyltransferase domain-containing protein</fullName>
    </submittedName>
</protein>
<accession>A0ABS3K770</accession>
<evidence type="ECO:0000313" key="3">
    <source>
        <dbReference type="Proteomes" id="UP001518990"/>
    </source>
</evidence>
<gene>
    <name evidence="2" type="ORF">IAI60_01685</name>
</gene>
<keyword evidence="2" id="KW-0808">Transferase</keyword>
<dbReference type="Pfam" id="PF13649">
    <property type="entry name" value="Methyltransf_25"/>
    <property type="match status" value="1"/>
</dbReference>
<evidence type="ECO:0000259" key="1">
    <source>
        <dbReference type="Pfam" id="PF13649"/>
    </source>
</evidence>
<keyword evidence="3" id="KW-1185">Reference proteome</keyword>
<sequence>MSRPDFSRRATTPELMDDAAWDFETFQGCLTDLARVNRLTLAYRPTLAFLDGLAREGRLPRQRPLHILDAGSGHGDTLRRIAHWAARRRIPVRLTGIDLNPWSARAARAATPPHLPIAWETGDVLAHRPAQEVDVVISSLFAHHLEDAALLRFLRWMEDTARLGWFINDLHRHPLPHRAFTHASRLMRMHRFVQHDGPVSIARGFVASDWRRLLAAAGVPEDAASIRWWVPFRLCVARLR</sequence>